<feature type="domain" description="SET" evidence="1">
    <location>
        <begin position="1"/>
        <end position="87"/>
    </location>
</feature>
<dbReference type="PROSITE" id="PS50280">
    <property type="entry name" value="SET"/>
    <property type="match status" value="1"/>
</dbReference>
<dbReference type="Proteomes" id="UP000236333">
    <property type="component" value="Unassembled WGS sequence"/>
</dbReference>
<dbReference type="EMBL" id="PGGS01000014">
    <property type="protein sequence ID" value="PNH12147.1"/>
    <property type="molecule type" value="Genomic_DNA"/>
</dbReference>
<protein>
    <recommendedName>
        <fullName evidence="1">SET domain-containing protein</fullName>
    </recommendedName>
</protein>
<accession>A0A2J8AI10</accession>
<dbReference type="InterPro" id="IPR046341">
    <property type="entry name" value="SET_dom_sf"/>
</dbReference>
<evidence type="ECO:0000313" key="2">
    <source>
        <dbReference type="EMBL" id="PNH12147.1"/>
    </source>
</evidence>
<dbReference type="InterPro" id="IPR001214">
    <property type="entry name" value="SET_dom"/>
</dbReference>
<proteinExistence type="predicted"/>
<name>A0A2J8AI10_9CHLO</name>
<evidence type="ECO:0000259" key="1">
    <source>
        <dbReference type="PROSITE" id="PS50280"/>
    </source>
</evidence>
<sequence>MYSFVMSYKELNEARRDVDWPKKGLVVDALERGNMARFINDKWGQDGRRKPNVVAKVFWSTEDSRPYIMLYAATKIEPGDELLLSYGKNYWVFFARNLQRVHYLYYRQTSREVAALHDWVRRVEGEERLAALTAEMDAAKVDIPSKLVYDE</sequence>
<dbReference type="OrthoDB" id="308383at2759"/>
<evidence type="ECO:0000313" key="3">
    <source>
        <dbReference type="Proteomes" id="UP000236333"/>
    </source>
</evidence>
<organism evidence="2 3">
    <name type="scientific">Tetrabaena socialis</name>
    <dbReference type="NCBI Taxonomy" id="47790"/>
    <lineage>
        <taxon>Eukaryota</taxon>
        <taxon>Viridiplantae</taxon>
        <taxon>Chlorophyta</taxon>
        <taxon>core chlorophytes</taxon>
        <taxon>Chlorophyceae</taxon>
        <taxon>CS clade</taxon>
        <taxon>Chlamydomonadales</taxon>
        <taxon>Tetrabaenaceae</taxon>
        <taxon>Tetrabaena</taxon>
    </lineage>
</organism>
<dbReference type="SUPFAM" id="SSF82199">
    <property type="entry name" value="SET domain"/>
    <property type="match status" value="1"/>
</dbReference>
<dbReference type="AlphaFoldDB" id="A0A2J8AI10"/>
<dbReference type="Pfam" id="PF00856">
    <property type="entry name" value="SET"/>
    <property type="match status" value="1"/>
</dbReference>
<dbReference type="Gene3D" id="2.170.270.10">
    <property type="entry name" value="SET domain"/>
    <property type="match status" value="1"/>
</dbReference>
<reference evidence="2 3" key="1">
    <citation type="journal article" date="2017" name="Mol. Biol. Evol.">
        <title>The 4-celled Tetrabaena socialis nuclear genome reveals the essential components for genetic control of cell number at the origin of multicellularity in the volvocine lineage.</title>
        <authorList>
            <person name="Featherston J."/>
            <person name="Arakaki Y."/>
            <person name="Hanschen E.R."/>
            <person name="Ferris P.J."/>
            <person name="Michod R.E."/>
            <person name="Olson B.J.S.C."/>
            <person name="Nozaki H."/>
            <person name="Durand P.M."/>
        </authorList>
    </citation>
    <scope>NUCLEOTIDE SEQUENCE [LARGE SCALE GENOMIC DNA]</scope>
    <source>
        <strain evidence="2 3">NIES-571</strain>
    </source>
</reference>
<gene>
    <name evidence="2" type="ORF">TSOC_000953</name>
</gene>
<comment type="caution">
    <text evidence="2">The sequence shown here is derived from an EMBL/GenBank/DDBJ whole genome shotgun (WGS) entry which is preliminary data.</text>
</comment>
<keyword evidence="3" id="KW-1185">Reference proteome</keyword>